<dbReference type="NCBIfam" id="TIGR01988">
    <property type="entry name" value="Ubi-OHases"/>
    <property type="match status" value="1"/>
</dbReference>
<dbReference type="GO" id="GO:0006744">
    <property type="term" value="P:ubiquinone biosynthetic process"/>
    <property type="evidence" value="ECO:0007669"/>
    <property type="project" value="UniProtKB-UniPathway"/>
</dbReference>
<dbReference type="PRINTS" id="PR00420">
    <property type="entry name" value="RNGMNOXGNASE"/>
</dbReference>
<dbReference type="GO" id="GO:0008681">
    <property type="term" value="F:2-octaprenyl-6-methoxyphenol hydroxylase activity"/>
    <property type="evidence" value="ECO:0007669"/>
    <property type="project" value="InterPro"/>
</dbReference>
<evidence type="ECO:0000256" key="2">
    <source>
        <dbReference type="ARBA" id="ARBA00004749"/>
    </source>
</evidence>
<dbReference type="Pfam" id="PF01494">
    <property type="entry name" value="FAD_binding_3"/>
    <property type="match status" value="1"/>
</dbReference>
<sequence length="401" mass="43574">MQSQQPHFDVVIVGGGLIGASQALCLAKRCPNLKIAVIEAFAASDKAQPSFDDRSIAIAHHSANYLKRLGLFQPYASYVSAIETVQVSDKGHFGKTHISAQEYQVEALGYVVEVKPFGLALHKQLAGENITLFCPNKVTAISQQQHANQLTLDDHSTFSAALIIVADGAQSAGRRLLNVEFTQQAYQQSAIIANIEVAGGHQQQAFERFTEHGPMALLPMSDHRYSLVWCAAPHEIESLIAADDTAFLSQLQQAFGYRAGRFCKVGMRAQYPLIKGQASQFISHRAVIIGNAAHAVHPIAGQGFNLGVRDIELLVEIIAQARATGQDIGDYAVLKQYQAQRKRDIGTVLCLTDSLVKLFSNSSRAFALGRSIGLSCLNHSSTLKKPLAKQLMGHTRQGFLS</sequence>
<dbReference type="GO" id="GO:0110142">
    <property type="term" value="C:ubiquinone biosynthesis complex"/>
    <property type="evidence" value="ECO:0007669"/>
    <property type="project" value="UniProtKB-ARBA"/>
</dbReference>
<evidence type="ECO:0000259" key="9">
    <source>
        <dbReference type="Pfam" id="PF01494"/>
    </source>
</evidence>
<evidence type="ECO:0000256" key="5">
    <source>
        <dbReference type="ARBA" id="ARBA00022827"/>
    </source>
</evidence>
<dbReference type="NCBIfam" id="TIGR01984">
    <property type="entry name" value="UbiH"/>
    <property type="match status" value="1"/>
</dbReference>
<keyword evidence="7" id="KW-0503">Monooxygenase</keyword>
<dbReference type="UniPathway" id="UPA00232"/>
<comment type="cofactor">
    <cofactor evidence="1">
        <name>FAD</name>
        <dbReference type="ChEBI" id="CHEBI:57692"/>
    </cofactor>
</comment>
<dbReference type="OrthoDB" id="9769565at2"/>
<dbReference type="InterPro" id="IPR010971">
    <property type="entry name" value="UbiH/COQ6"/>
</dbReference>
<evidence type="ECO:0000256" key="6">
    <source>
        <dbReference type="ARBA" id="ARBA00023002"/>
    </source>
</evidence>
<dbReference type="NCBIfam" id="NF004356">
    <property type="entry name" value="PRK05732.1"/>
    <property type="match status" value="1"/>
</dbReference>
<organism evidence="10 11">
    <name type="scientific">Pseudoalteromonas ulvae</name>
    <dbReference type="NCBI Taxonomy" id="107327"/>
    <lineage>
        <taxon>Bacteria</taxon>
        <taxon>Pseudomonadati</taxon>
        <taxon>Pseudomonadota</taxon>
        <taxon>Gammaproteobacteria</taxon>
        <taxon>Alteromonadales</taxon>
        <taxon>Pseudoalteromonadaceae</taxon>
        <taxon>Pseudoalteromonas</taxon>
    </lineage>
</organism>
<name>A0A244CUM9_PSEDV</name>
<feature type="domain" description="FAD-binding" evidence="9">
    <location>
        <begin position="8"/>
        <end position="343"/>
    </location>
</feature>
<dbReference type="InterPro" id="IPR002938">
    <property type="entry name" value="FAD-bd"/>
</dbReference>
<dbReference type="GO" id="GO:0071949">
    <property type="term" value="F:FAD binding"/>
    <property type="evidence" value="ECO:0007669"/>
    <property type="project" value="InterPro"/>
</dbReference>
<comment type="subunit">
    <text evidence="8">Component of the Ubi complex metabolon, which regroups five ubiquinone biosynthesis proteins (UbiE, UbiF, UbiG, UbiH and UbiI) and two accessory factors (UbiK and the lipid-binding protein UbiJ).</text>
</comment>
<dbReference type="SUPFAM" id="SSF51905">
    <property type="entry name" value="FAD/NAD(P)-binding domain"/>
    <property type="match status" value="1"/>
</dbReference>
<dbReference type="FunFam" id="3.50.50.60:FF:000021">
    <property type="entry name" value="Ubiquinone biosynthesis monooxygenase COQ6"/>
    <property type="match status" value="1"/>
</dbReference>
<evidence type="ECO:0000313" key="10">
    <source>
        <dbReference type="EMBL" id="OUL59284.1"/>
    </source>
</evidence>
<dbReference type="AlphaFoldDB" id="A0A244CUM9"/>
<evidence type="ECO:0000256" key="8">
    <source>
        <dbReference type="ARBA" id="ARBA00065734"/>
    </source>
</evidence>
<accession>A0A244CUM9</accession>
<dbReference type="PANTHER" id="PTHR43876">
    <property type="entry name" value="UBIQUINONE BIOSYNTHESIS MONOOXYGENASE COQ6, MITOCHONDRIAL"/>
    <property type="match status" value="1"/>
</dbReference>
<evidence type="ECO:0000256" key="7">
    <source>
        <dbReference type="ARBA" id="ARBA00023033"/>
    </source>
</evidence>
<dbReference type="InterPro" id="IPR011295">
    <property type="entry name" value="UbiH"/>
</dbReference>
<evidence type="ECO:0000256" key="3">
    <source>
        <dbReference type="ARBA" id="ARBA00005349"/>
    </source>
</evidence>
<dbReference type="RefSeq" id="WP_086742677.1">
    <property type="nucleotide sequence ID" value="NZ_MWPV01000001.1"/>
</dbReference>
<keyword evidence="4" id="KW-0285">Flavoprotein</keyword>
<dbReference type="Gene3D" id="3.50.50.60">
    <property type="entry name" value="FAD/NAD(P)-binding domain"/>
    <property type="match status" value="2"/>
</dbReference>
<dbReference type="PROSITE" id="PS01304">
    <property type="entry name" value="UBIH"/>
    <property type="match status" value="1"/>
</dbReference>
<reference evidence="10 11" key="1">
    <citation type="submission" date="2017-02" db="EMBL/GenBank/DDBJ databases">
        <title>Pseudoalteromonas ulvae TC14 Genome.</title>
        <authorList>
            <person name="Molmeret M."/>
        </authorList>
    </citation>
    <scope>NUCLEOTIDE SEQUENCE [LARGE SCALE GENOMIC DNA]</scope>
    <source>
        <strain evidence="10">TC14</strain>
    </source>
</reference>
<comment type="pathway">
    <text evidence="2">Cofactor biosynthesis; ubiquinone biosynthesis.</text>
</comment>
<gene>
    <name evidence="10" type="ORF">B1199_03170</name>
</gene>
<dbReference type="InterPro" id="IPR036188">
    <property type="entry name" value="FAD/NAD-bd_sf"/>
</dbReference>
<evidence type="ECO:0000256" key="1">
    <source>
        <dbReference type="ARBA" id="ARBA00001974"/>
    </source>
</evidence>
<dbReference type="EMBL" id="MWPV01000001">
    <property type="protein sequence ID" value="OUL59284.1"/>
    <property type="molecule type" value="Genomic_DNA"/>
</dbReference>
<evidence type="ECO:0000313" key="11">
    <source>
        <dbReference type="Proteomes" id="UP000194841"/>
    </source>
</evidence>
<dbReference type="PANTHER" id="PTHR43876:SF8">
    <property type="entry name" value="2-OCTAPRENYL-6-METHOXYPHENOL HYDROXYLASE"/>
    <property type="match status" value="1"/>
</dbReference>
<keyword evidence="11" id="KW-1185">Reference proteome</keyword>
<dbReference type="Proteomes" id="UP000194841">
    <property type="component" value="Unassembled WGS sequence"/>
</dbReference>
<keyword evidence="5" id="KW-0274">FAD</keyword>
<dbReference type="InterPro" id="IPR018168">
    <property type="entry name" value="Ubi_Hdrlase_CS"/>
</dbReference>
<keyword evidence="6" id="KW-0560">Oxidoreductase</keyword>
<dbReference type="InterPro" id="IPR051205">
    <property type="entry name" value="UbiH/COQ6_monooxygenase"/>
</dbReference>
<evidence type="ECO:0000256" key="4">
    <source>
        <dbReference type="ARBA" id="ARBA00022630"/>
    </source>
</evidence>
<comment type="caution">
    <text evidence="10">The sequence shown here is derived from an EMBL/GenBank/DDBJ whole genome shotgun (WGS) entry which is preliminary data.</text>
</comment>
<comment type="similarity">
    <text evidence="3">Belongs to the UbiH/COQ6 family.</text>
</comment>
<protein>
    <submittedName>
        <fullName evidence="10">2-octaprenyl-6-methoxyphenyl hydroxylase</fullName>
    </submittedName>
</protein>
<proteinExistence type="inferred from homology"/>